<feature type="binding site" evidence="4">
    <location>
        <position position="53"/>
    </location>
    <ligand>
        <name>substrate</name>
    </ligand>
</feature>
<dbReference type="OrthoDB" id="3242798at2"/>
<reference evidence="7" key="1">
    <citation type="submission" date="2016-10" db="EMBL/GenBank/DDBJ databases">
        <authorList>
            <person name="Varghese N."/>
            <person name="Submissions S."/>
        </authorList>
    </citation>
    <scope>NUCLEOTIDE SEQUENCE [LARGE SCALE GENOMIC DNA]</scope>
    <source>
        <strain evidence="7">DSM 44526</strain>
    </source>
</reference>
<dbReference type="PANTHER" id="PTHR23407">
    <property type="entry name" value="ATPASE INHIBITOR/5-FORMYLTETRAHYDROFOLATE CYCLO-LIGASE"/>
    <property type="match status" value="1"/>
</dbReference>
<evidence type="ECO:0000256" key="3">
    <source>
        <dbReference type="ARBA" id="ARBA00022840"/>
    </source>
</evidence>
<keyword evidence="2 4" id="KW-0547">Nucleotide-binding</keyword>
<dbReference type="GO" id="GO:0005524">
    <property type="term" value="F:ATP binding"/>
    <property type="evidence" value="ECO:0007669"/>
    <property type="project" value="UniProtKB-KW"/>
</dbReference>
<dbReference type="Gene3D" id="3.40.50.10420">
    <property type="entry name" value="NagB/RpiA/CoA transferase-like"/>
    <property type="match status" value="1"/>
</dbReference>
<dbReference type="GO" id="GO:0030272">
    <property type="term" value="F:5-formyltetrahydrofolate cyclo-ligase activity"/>
    <property type="evidence" value="ECO:0007669"/>
    <property type="project" value="UniProtKB-EC"/>
</dbReference>
<evidence type="ECO:0000256" key="2">
    <source>
        <dbReference type="ARBA" id="ARBA00022741"/>
    </source>
</evidence>
<dbReference type="NCBIfam" id="TIGR02727">
    <property type="entry name" value="MTHFS_bact"/>
    <property type="match status" value="1"/>
</dbReference>
<dbReference type="SUPFAM" id="SSF100950">
    <property type="entry name" value="NagB/RpiA/CoA transferase-like"/>
    <property type="match status" value="1"/>
</dbReference>
<feature type="binding site" evidence="4">
    <location>
        <position position="58"/>
    </location>
    <ligand>
        <name>substrate</name>
    </ligand>
</feature>
<dbReference type="EC" id="6.3.3.2" evidence="5"/>
<comment type="similarity">
    <text evidence="1 5">Belongs to the 5-formyltetrahydrofolate cyclo-ligase family.</text>
</comment>
<dbReference type="AlphaFoldDB" id="A0A1G7LSE2"/>
<accession>A0A1G7LSE2</accession>
<feature type="binding site" evidence="4">
    <location>
        <begin position="131"/>
        <end position="139"/>
    </location>
    <ligand>
        <name>ATP</name>
        <dbReference type="ChEBI" id="CHEBI:30616"/>
    </ligand>
</feature>
<keyword evidence="7" id="KW-1185">Reference proteome</keyword>
<evidence type="ECO:0000313" key="6">
    <source>
        <dbReference type="EMBL" id="SDF52437.1"/>
    </source>
</evidence>
<comment type="catalytic activity">
    <reaction evidence="5">
        <text>(6S)-5-formyl-5,6,7,8-tetrahydrofolate + ATP = (6R)-5,10-methenyltetrahydrofolate + ADP + phosphate</text>
        <dbReference type="Rhea" id="RHEA:10488"/>
        <dbReference type="ChEBI" id="CHEBI:30616"/>
        <dbReference type="ChEBI" id="CHEBI:43474"/>
        <dbReference type="ChEBI" id="CHEBI:57455"/>
        <dbReference type="ChEBI" id="CHEBI:57457"/>
        <dbReference type="ChEBI" id="CHEBI:456216"/>
        <dbReference type="EC" id="6.3.3.2"/>
    </reaction>
</comment>
<dbReference type="PIRSF" id="PIRSF006806">
    <property type="entry name" value="FTHF_cligase"/>
    <property type="match status" value="1"/>
</dbReference>
<keyword evidence="5" id="KW-0460">Magnesium</keyword>
<dbReference type="GO" id="GO:0009396">
    <property type="term" value="P:folic acid-containing compound biosynthetic process"/>
    <property type="evidence" value="ECO:0007669"/>
    <property type="project" value="TreeGrafter"/>
</dbReference>
<dbReference type="InterPro" id="IPR024185">
    <property type="entry name" value="FTHF_cligase-like_sf"/>
</dbReference>
<evidence type="ECO:0000256" key="1">
    <source>
        <dbReference type="ARBA" id="ARBA00010638"/>
    </source>
</evidence>
<keyword evidence="6" id="KW-0436">Ligase</keyword>
<dbReference type="GO" id="GO:0035999">
    <property type="term" value="P:tetrahydrofolate interconversion"/>
    <property type="evidence" value="ECO:0007669"/>
    <property type="project" value="TreeGrafter"/>
</dbReference>
<keyword evidence="3 4" id="KW-0067">ATP-binding</keyword>
<evidence type="ECO:0000256" key="4">
    <source>
        <dbReference type="PIRSR" id="PIRSR006806-1"/>
    </source>
</evidence>
<dbReference type="RefSeq" id="WP_091057329.1">
    <property type="nucleotide sequence ID" value="NZ_FNCF01000001.1"/>
</dbReference>
<dbReference type="InterPro" id="IPR002698">
    <property type="entry name" value="FTHF_cligase"/>
</dbReference>
<feature type="binding site" evidence="4">
    <location>
        <begin position="11"/>
        <end position="15"/>
    </location>
    <ligand>
        <name>ATP</name>
        <dbReference type="ChEBI" id="CHEBI:30616"/>
    </ligand>
</feature>
<evidence type="ECO:0000313" key="7">
    <source>
        <dbReference type="Proteomes" id="UP000198863"/>
    </source>
</evidence>
<keyword evidence="5" id="KW-0479">Metal-binding</keyword>
<organism evidence="6 7">
    <name type="scientific">Klenkia brasiliensis</name>
    <dbReference type="NCBI Taxonomy" id="333142"/>
    <lineage>
        <taxon>Bacteria</taxon>
        <taxon>Bacillati</taxon>
        <taxon>Actinomycetota</taxon>
        <taxon>Actinomycetes</taxon>
        <taxon>Geodermatophilales</taxon>
        <taxon>Geodermatophilaceae</taxon>
        <taxon>Klenkia</taxon>
    </lineage>
</organism>
<sequence length="188" mass="19249">MADSPLVVSAKVTLRTSLQAARAARSPADRATAARAVAAHLRPHLRGVVAGYVPTAEEPGHGALVDALGPGALLPVVPPTGRVLAWARAAELAEGRFGLLEPTGPRLPPEALADAGTVVVPALAVGLDGARLGRGAGFYDRALRFAAPDAVLVGVVFDEELLPAVPVDDHDVRLHAVVTPSGGWRDLA</sequence>
<dbReference type="EMBL" id="FNCF01000001">
    <property type="protein sequence ID" value="SDF52437.1"/>
    <property type="molecule type" value="Genomic_DNA"/>
</dbReference>
<dbReference type="InterPro" id="IPR037171">
    <property type="entry name" value="NagB/RpiA_transferase-like"/>
</dbReference>
<dbReference type="GO" id="GO:0046872">
    <property type="term" value="F:metal ion binding"/>
    <property type="evidence" value="ECO:0007669"/>
    <property type="project" value="UniProtKB-KW"/>
</dbReference>
<evidence type="ECO:0000256" key="5">
    <source>
        <dbReference type="RuleBase" id="RU361279"/>
    </source>
</evidence>
<gene>
    <name evidence="6" type="ORF">SAMN05660324_0375</name>
</gene>
<dbReference type="Proteomes" id="UP000198863">
    <property type="component" value="Unassembled WGS sequence"/>
</dbReference>
<protein>
    <recommendedName>
        <fullName evidence="5">5-formyltetrahydrofolate cyclo-ligase</fullName>
        <ecNumber evidence="5">6.3.3.2</ecNumber>
    </recommendedName>
</protein>
<proteinExistence type="inferred from homology"/>
<comment type="cofactor">
    <cofactor evidence="5">
        <name>Mg(2+)</name>
        <dbReference type="ChEBI" id="CHEBI:18420"/>
    </cofactor>
</comment>
<dbReference type="Pfam" id="PF01812">
    <property type="entry name" value="5-FTHF_cyc-lig"/>
    <property type="match status" value="1"/>
</dbReference>
<name>A0A1G7LSE2_9ACTN</name>
<dbReference type="PANTHER" id="PTHR23407:SF1">
    <property type="entry name" value="5-FORMYLTETRAHYDROFOLATE CYCLO-LIGASE"/>
    <property type="match status" value="1"/>
</dbReference>